<feature type="transmembrane region" description="Helical" evidence="1">
    <location>
        <begin position="6"/>
        <end position="25"/>
    </location>
</feature>
<organism evidence="2">
    <name type="scientific">marine sediment metagenome</name>
    <dbReference type="NCBI Taxonomy" id="412755"/>
    <lineage>
        <taxon>unclassified sequences</taxon>
        <taxon>metagenomes</taxon>
        <taxon>ecological metagenomes</taxon>
    </lineage>
</organism>
<dbReference type="AlphaFoldDB" id="A0A0F9GQS9"/>
<accession>A0A0F9GQS9</accession>
<comment type="caution">
    <text evidence="2">The sequence shown here is derived from an EMBL/GenBank/DDBJ whole genome shotgun (WGS) entry which is preliminary data.</text>
</comment>
<keyword evidence="1" id="KW-0472">Membrane</keyword>
<protein>
    <submittedName>
        <fullName evidence="2">Uncharacterized protein</fullName>
    </submittedName>
</protein>
<feature type="non-terminal residue" evidence="2">
    <location>
        <position position="70"/>
    </location>
</feature>
<proteinExistence type="predicted"/>
<evidence type="ECO:0000256" key="1">
    <source>
        <dbReference type="SAM" id="Phobius"/>
    </source>
</evidence>
<name>A0A0F9GQS9_9ZZZZ</name>
<reference evidence="2" key="1">
    <citation type="journal article" date="2015" name="Nature">
        <title>Complex archaea that bridge the gap between prokaryotes and eukaryotes.</title>
        <authorList>
            <person name="Spang A."/>
            <person name="Saw J.H."/>
            <person name="Jorgensen S.L."/>
            <person name="Zaremba-Niedzwiedzka K."/>
            <person name="Martijn J."/>
            <person name="Lind A.E."/>
            <person name="van Eijk R."/>
            <person name="Schleper C."/>
            <person name="Guy L."/>
            <person name="Ettema T.J."/>
        </authorList>
    </citation>
    <scope>NUCLEOTIDE SEQUENCE</scope>
</reference>
<dbReference type="EMBL" id="LAZR01019330">
    <property type="protein sequence ID" value="KKL92941.1"/>
    <property type="molecule type" value="Genomic_DNA"/>
</dbReference>
<keyword evidence="1" id="KW-1133">Transmembrane helix</keyword>
<sequence>MELLSLIIASLVGVLSAVSLLLALWRKHVAAVRSIALETLVDVGLVKHRSRADEDAWPNGSDTLPDFLRT</sequence>
<evidence type="ECO:0000313" key="2">
    <source>
        <dbReference type="EMBL" id="KKL92941.1"/>
    </source>
</evidence>
<gene>
    <name evidence="2" type="ORF">LCGC14_1879710</name>
</gene>
<keyword evidence="1" id="KW-0812">Transmembrane</keyword>